<gene>
    <name evidence="6" type="ORF">A4X13_0g1887</name>
</gene>
<feature type="domain" description="RecQ mediated genome instability protein 1 OB-fold" evidence="4">
    <location>
        <begin position="247"/>
        <end position="286"/>
    </location>
</feature>
<dbReference type="SMART" id="SM01161">
    <property type="entry name" value="DUF1767"/>
    <property type="match status" value="1"/>
</dbReference>
<dbReference type="EMBL" id="LWDF02000082">
    <property type="protein sequence ID" value="KAE8258120.1"/>
    <property type="molecule type" value="Genomic_DNA"/>
</dbReference>
<evidence type="ECO:0000256" key="2">
    <source>
        <dbReference type="ARBA" id="ARBA00018987"/>
    </source>
</evidence>
<dbReference type="InterPro" id="IPR049363">
    <property type="entry name" value="RMI1_N"/>
</dbReference>
<evidence type="ECO:0000256" key="1">
    <source>
        <dbReference type="ARBA" id="ARBA00006395"/>
    </source>
</evidence>
<reference evidence="6" key="1">
    <citation type="submission" date="2016-04" db="EMBL/GenBank/DDBJ databases">
        <authorList>
            <person name="Nguyen H.D."/>
            <person name="Samba Siva P."/>
            <person name="Cullis J."/>
            <person name="Levesque C.A."/>
            <person name="Hambleton S."/>
        </authorList>
    </citation>
    <scope>NUCLEOTIDE SEQUENCE</scope>
    <source>
        <strain evidence="6">DAOMC 236416</strain>
    </source>
</reference>
<evidence type="ECO:0000313" key="6">
    <source>
        <dbReference type="EMBL" id="KAE8258120.1"/>
    </source>
</evidence>
<name>A0A177TID0_9BASI</name>
<dbReference type="Gene3D" id="2.40.50.770">
    <property type="entry name" value="RecQ-mediated genome instability protein Rmi1, C-terminal domain"/>
    <property type="match status" value="1"/>
</dbReference>
<reference evidence="6" key="2">
    <citation type="journal article" date="2019" name="IMA Fungus">
        <title>Genome sequencing and comparison of five Tilletia species to identify candidate genes for the detection of regulated species infecting wheat.</title>
        <authorList>
            <person name="Nguyen H.D.T."/>
            <person name="Sultana T."/>
            <person name="Kesanakurti P."/>
            <person name="Hambleton S."/>
        </authorList>
    </citation>
    <scope>NUCLEOTIDE SEQUENCE</scope>
    <source>
        <strain evidence="6">DAOMC 236416</strain>
    </source>
</reference>
<evidence type="ECO:0000259" key="5">
    <source>
        <dbReference type="Pfam" id="PF21000"/>
    </source>
</evidence>
<protein>
    <recommendedName>
        <fullName evidence="2">RecQ-mediated genome instability protein 1</fullName>
    </recommendedName>
</protein>
<accession>A0A177TID0</accession>
<dbReference type="GO" id="GO:0031422">
    <property type="term" value="C:RecQ family helicase-topoisomerase III complex"/>
    <property type="evidence" value="ECO:0007669"/>
    <property type="project" value="TreeGrafter"/>
</dbReference>
<comment type="similarity">
    <text evidence="1">Belongs to the RMI1 family.</text>
</comment>
<dbReference type="PANTHER" id="PTHR14790">
    <property type="entry name" value="RECQ-MEDIATED GENOME INSTABILITY PROTEIN 1 RMI1"/>
    <property type="match status" value="1"/>
</dbReference>
<proteinExistence type="inferred from homology"/>
<feature type="domain" description="RMI1 N-terminal" evidence="5">
    <location>
        <begin position="28"/>
        <end position="79"/>
    </location>
</feature>
<keyword evidence="7" id="KW-1185">Reference proteome</keyword>
<evidence type="ECO:0000259" key="4">
    <source>
        <dbReference type="Pfam" id="PF08585"/>
    </source>
</evidence>
<dbReference type="InterPro" id="IPR013894">
    <property type="entry name" value="RMI1_OB"/>
</dbReference>
<organism evidence="6 7">
    <name type="scientific">Tilletia indica</name>
    <dbReference type="NCBI Taxonomy" id="43049"/>
    <lineage>
        <taxon>Eukaryota</taxon>
        <taxon>Fungi</taxon>
        <taxon>Dikarya</taxon>
        <taxon>Basidiomycota</taxon>
        <taxon>Ustilaginomycotina</taxon>
        <taxon>Exobasidiomycetes</taxon>
        <taxon>Tilletiales</taxon>
        <taxon>Tilletiaceae</taxon>
        <taxon>Tilletia</taxon>
    </lineage>
</organism>
<sequence length="313" mass="33980">MASGSGSRNQPPAAAANRIVPPVLTSWLRARYPTLQVCQEWLEDCVEYLLESSLPSRPTDRTLIRQTNLQILHADLADSAQRGVLPPDILTRHKYKLGEKNRGMLLQIVGIMDVGVSAQTQLDVLSARKEARAVPPLPPTTGPTSTSAAAAAEHARRQREDEEEEQQQQGAGDNHMSAFHSSETQLASLKNPTQYPRSLIRLHLSDGHTDVLLPAFEHSRIEALSMNGDEDGGGTGGGEVEVVGPQRTLLGCKILLKGSEVRRGQVLLRPGEVEVLGGSIPELEARAEYILTNSLRVRLGKSPEPEEEPPGEA</sequence>
<dbReference type="PANTHER" id="PTHR14790:SF15">
    <property type="entry name" value="RECQ-MEDIATED GENOME INSTABILITY PROTEIN 1"/>
    <property type="match status" value="1"/>
</dbReference>
<feature type="region of interest" description="Disordered" evidence="3">
    <location>
        <begin position="132"/>
        <end position="176"/>
    </location>
</feature>
<feature type="domain" description="RecQ mediated genome instability protein 1 OB-fold" evidence="4">
    <location>
        <begin position="85"/>
        <end position="226"/>
    </location>
</feature>
<evidence type="ECO:0000256" key="3">
    <source>
        <dbReference type="SAM" id="MobiDB-lite"/>
    </source>
</evidence>
<dbReference type="Pfam" id="PF21000">
    <property type="entry name" value="RMI1_N_N"/>
    <property type="match status" value="1"/>
</dbReference>
<dbReference type="Proteomes" id="UP000077521">
    <property type="component" value="Unassembled WGS sequence"/>
</dbReference>
<dbReference type="Pfam" id="PF08585">
    <property type="entry name" value="RMI1_N_C"/>
    <property type="match status" value="2"/>
</dbReference>
<dbReference type="GO" id="GO:0016604">
    <property type="term" value="C:nuclear body"/>
    <property type="evidence" value="ECO:0007669"/>
    <property type="project" value="TreeGrafter"/>
</dbReference>
<evidence type="ECO:0000313" key="7">
    <source>
        <dbReference type="Proteomes" id="UP000077521"/>
    </source>
</evidence>
<dbReference type="GO" id="GO:0000712">
    <property type="term" value="P:resolution of meiotic recombination intermediates"/>
    <property type="evidence" value="ECO:0007669"/>
    <property type="project" value="TreeGrafter"/>
</dbReference>
<comment type="caution">
    <text evidence="6">The sequence shown here is derived from an EMBL/GenBank/DDBJ whole genome shotgun (WGS) entry which is preliminary data.</text>
</comment>
<dbReference type="AlphaFoldDB" id="A0A177TID0"/>
<feature type="compositionally biased region" description="Low complexity" evidence="3">
    <location>
        <begin position="142"/>
        <end position="152"/>
    </location>
</feature>
<dbReference type="InterPro" id="IPR042470">
    <property type="entry name" value="RMI1_N_C_sf"/>
</dbReference>
<dbReference type="GO" id="GO:0000724">
    <property type="term" value="P:double-strand break repair via homologous recombination"/>
    <property type="evidence" value="ECO:0007669"/>
    <property type="project" value="TreeGrafter"/>
</dbReference>